<evidence type="ECO:0000256" key="4">
    <source>
        <dbReference type="ARBA" id="ARBA00022692"/>
    </source>
</evidence>
<keyword evidence="2 7" id="KW-0813">Transport</keyword>
<keyword evidence="3" id="KW-1003">Cell membrane</keyword>
<dbReference type="InterPro" id="IPR035906">
    <property type="entry name" value="MetI-like_sf"/>
</dbReference>
<keyword evidence="10" id="KW-1185">Reference proteome</keyword>
<protein>
    <submittedName>
        <fullName evidence="9">ABC transporter permease</fullName>
    </submittedName>
</protein>
<evidence type="ECO:0000256" key="7">
    <source>
        <dbReference type="RuleBase" id="RU363032"/>
    </source>
</evidence>
<keyword evidence="6 7" id="KW-0472">Membrane</keyword>
<sequence>MSIASSTATTAETAEAGRGFWRRFLWNRRYTFVTIASLVVLMLAWEFFGRRMDPIFASYPTDIAKTFKAEVQDGTLQTALFDSLKPLALGYLIAALGGIPLGLVLGRYRIVEAAFGVYITAGYAMPMVAFIPLLILWFGLGFSVKVAVVVVMTVFPIVISTWAGVNSVPKSLVEVGKSFMASEAAVMRKIILPSTVPHIMTGLRLGIGRAVIGIVIAEFFTSIGGLGGLIINAGQQFDTSALFVPVVVLMALGVGLTRGVGWLESRVAPWYAGVSGGRDPE</sequence>
<dbReference type="InterPro" id="IPR000515">
    <property type="entry name" value="MetI-like"/>
</dbReference>
<comment type="subcellular location">
    <subcellularLocation>
        <location evidence="1 7">Cell membrane</location>
        <topology evidence="1 7">Multi-pass membrane protein</topology>
    </subcellularLocation>
</comment>
<feature type="domain" description="ABC transmembrane type-1" evidence="8">
    <location>
        <begin position="80"/>
        <end position="258"/>
    </location>
</feature>
<dbReference type="Pfam" id="PF00528">
    <property type="entry name" value="BPD_transp_1"/>
    <property type="match status" value="1"/>
</dbReference>
<evidence type="ECO:0000256" key="6">
    <source>
        <dbReference type="ARBA" id="ARBA00023136"/>
    </source>
</evidence>
<feature type="transmembrane region" description="Helical" evidence="7">
    <location>
        <begin position="237"/>
        <end position="256"/>
    </location>
</feature>
<dbReference type="PROSITE" id="PS50928">
    <property type="entry name" value="ABC_TM1"/>
    <property type="match status" value="1"/>
</dbReference>
<dbReference type="Gene3D" id="1.10.3720.10">
    <property type="entry name" value="MetI-like"/>
    <property type="match status" value="1"/>
</dbReference>
<feature type="transmembrane region" description="Helical" evidence="7">
    <location>
        <begin position="88"/>
        <end position="108"/>
    </location>
</feature>
<accession>A0A5C8NJP6</accession>
<keyword evidence="5 7" id="KW-1133">Transmembrane helix</keyword>
<evidence type="ECO:0000313" key="10">
    <source>
        <dbReference type="Proteomes" id="UP000321571"/>
    </source>
</evidence>
<dbReference type="Proteomes" id="UP000321571">
    <property type="component" value="Unassembled WGS sequence"/>
</dbReference>
<evidence type="ECO:0000259" key="8">
    <source>
        <dbReference type="PROSITE" id="PS50928"/>
    </source>
</evidence>
<evidence type="ECO:0000313" key="9">
    <source>
        <dbReference type="EMBL" id="TXL61326.1"/>
    </source>
</evidence>
<comment type="similarity">
    <text evidence="7">Belongs to the binding-protein-dependent transport system permease family.</text>
</comment>
<dbReference type="GO" id="GO:0055085">
    <property type="term" value="P:transmembrane transport"/>
    <property type="evidence" value="ECO:0007669"/>
    <property type="project" value="InterPro"/>
</dbReference>
<evidence type="ECO:0000256" key="3">
    <source>
        <dbReference type="ARBA" id="ARBA00022475"/>
    </source>
</evidence>
<dbReference type="PANTHER" id="PTHR30151:SF0">
    <property type="entry name" value="ABC TRANSPORTER PERMEASE PROTEIN MJ0413-RELATED"/>
    <property type="match status" value="1"/>
</dbReference>
<evidence type="ECO:0000256" key="1">
    <source>
        <dbReference type="ARBA" id="ARBA00004651"/>
    </source>
</evidence>
<dbReference type="CDD" id="cd06261">
    <property type="entry name" value="TM_PBP2"/>
    <property type="match status" value="1"/>
</dbReference>
<evidence type="ECO:0000256" key="2">
    <source>
        <dbReference type="ARBA" id="ARBA00022448"/>
    </source>
</evidence>
<proteinExistence type="inferred from homology"/>
<gene>
    <name evidence="9" type="ORF">FHP06_07805</name>
</gene>
<keyword evidence="4 7" id="KW-0812">Transmembrane</keyword>
<dbReference type="OrthoDB" id="7274389at2"/>
<feature type="transmembrane region" description="Helical" evidence="7">
    <location>
        <begin position="146"/>
        <end position="165"/>
    </location>
</feature>
<dbReference type="SUPFAM" id="SSF161098">
    <property type="entry name" value="MetI-like"/>
    <property type="match status" value="1"/>
</dbReference>
<dbReference type="AlphaFoldDB" id="A0A5C8NJP6"/>
<dbReference type="EMBL" id="VDUX01000003">
    <property type="protein sequence ID" value="TXL61326.1"/>
    <property type="molecule type" value="Genomic_DNA"/>
</dbReference>
<organism evidence="9 10">
    <name type="scientific">Aeromicrobium terrae</name>
    <dbReference type="NCBI Taxonomy" id="2498846"/>
    <lineage>
        <taxon>Bacteria</taxon>
        <taxon>Bacillati</taxon>
        <taxon>Actinomycetota</taxon>
        <taxon>Actinomycetes</taxon>
        <taxon>Propionibacteriales</taxon>
        <taxon>Nocardioidaceae</taxon>
        <taxon>Aeromicrobium</taxon>
    </lineage>
</organism>
<feature type="transmembrane region" description="Helical" evidence="7">
    <location>
        <begin position="115"/>
        <end position="140"/>
    </location>
</feature>
<feature type="transmembrane region" description="Helical" evidence="7">
    <location>
        <begin position="30"/>
        <end position="48"/>
    </location>
</feature>
<feature type="transmembrane region" description="Helical" evidence="7">
    <location>
        <begin position="210"/>
        <end position="231"/>
    </location>
</feature>
<evidence type="ECO:0000256" key="5">
    <source>
        <dbReference type="ARBA" id="ARBA00022989"/>
    </source>
</evidence>
<name>A0A5C8NJP6_9ACTN</name>
<comment type="caution">
    <text evidence="9">The sequence shown here is derived from an EMBL/GenBank/DDBJ whole genome shotgun (WGS) entry which is preliminary data.</text>
</comment>
<reference evidence="9 10" key="1">
    <citation type="submission" date="2019-06" db="EMBL/GenBank/DDBJ databases">
        <title>Aeromicrobium sp. nov., isolated from a maize field.</title>
        <authorList>
            <person name="Lin S.-Y."/>
            <person name="Tsai C.-F."/>
            <person name="Young C.-C."/>
        </authorList>
    </citation>
    <scope>NUCLEOTIDE SEQUENCE [LARGE SCALE GENOMIC DNA]</scope>
    <source>
        <strain evidence="9 10">CC-CFT486</strain>
    </source>
</reference>
<dbReference type="GO" id="GO:0005886">
    <property type="term" value="C:plasma membrane"/>
    <property type="evidence" value="ECO:0007669"/>
    <property type="project" value="UniProtKB-SubCell"/>
</dbReference>
<dbReference type="PANTHER" id="PTHR30151">
    <property type="entry name" value="ALKANE SULFONATE ABC TRANSPORTER-RELATED, MEMBRANE SUBUNIT"/>
    <property type="match status" value="1"/>
</dbReference>
<dbReference type="RefSeq" id="WP_147685514.1">
    <property type="nucleotide sequence ID" value="NZ_VDUX01000003.1"/>
</dbReference>